<dbReference type="eggNOG" id="COG3593">
    <property type="taxonomic scope" value="Bacteria"/>
</dbReference>
<dbReference type="KEGG" id="csci:HDCHBGLK_01080"/>
<dbReference type="InterPro" id="IPR027417">
    <property type="entry name" value="P-loop_NTPase"/>
</dbReference>
<dbReference type="Gene3D" id="3.40.50.300">
    <property type="entry name" value="P-loop containing nucleotide triphosphate hydrolases"/>
    <property type="match status" value="1"/>
</dbReference>
<reference evidence="3 4" key="1">
    <citation type="journal article" date="2019" name="Appl. Environ. Microbiol.">
        <title>Clostridium scindens ATCC 35704: integration of nutritional requirements, the complete genome sequence, and global transcriptional responses to bile acids.</title>
        <authorList>
            <person name="Devendran S."/>
            <person name="Shrestha R."/>
            <person name="Alves J.M.P."/>
            <person name="Wolf P.G."/>
            <person name="Ly L."/>
            <person name="Hernandez A.G."/>
            <person name="Mendez-Garcia C."/>
            <person name="Inboden A."/>
            <person name="Wiley J."/>
            <person name="Paul O."/>
            <person name="Allen A."/>
            <person name="Springer E."/>
            <person name="Wright C.L."/>
            <person name="Fields C.J."/>
            <person name="Daniel S.L."/>
            <person name="Ridlon J.M."/>
        </authorList>
    </citation>
    <scope>NUCLEOTIDE SEQUENCE [LARGE SCALE GENOMIC DNA]</scope>
    <source>
        <strain evidence="3 4">ATCC 35704</strain>
    </source>
</reference>
<dbReference type="PANTHER" id="PTHR43581:SF4">
    <property type="entry name" value="ATP_GTP PHOSPHATASE"/>
    <property type="match status" value="1"/>
</dbReference>
<dbReference type="InterPro" id="IPR034139">
    <property type="entry name" value="TOPRIM_OLD"/>
</dbReference>
<evidence type="ECO:0000259" key="1">
    <source>
        <dbReference type="Pfam" id="PF13175"/>
    </source>
</evidence>
<dbReference type="Pfam" id="PF13175">
    <property type="entry name" value="AAA_15"/>
    <property type="match status" value="1"/>
</dbReference>
<dbReference type="STRING" id="411468.CLOSCI_02602"/>
<dbReference type="Pfam" id="PF20469">
    <property type="entry name" value="OLD-like_TOPRIM"/>
    <property type="match status" value="1"/>
</dbReference>
<protein>
    <submittedName>
        <fullName evidence="3">DNA replication and repair protein RecF</fullName>
    </submittedName>
</protein>
<dbReference type="AlphaFoldDB" id="B0NGN2"/>
<dbReference type="EMBL" id="CP036170">
    <property type="protein sequence ID" value="QBF73705.1"/>
    <property type="molecule type" value="Genomic_DNA"/>
</dbReference>
<feature type="domain" description="Endonuclease GajA/Old nuclease/RecF-like AAA" evidence="1">
    <location>
        <begin position="16"/>
        <end position="409"/>
    </location>
</feature>
<accession>B0NGN2</accession>
<dbReference type="PANTHER" id="PTHR43581">
    <property type="entry name" value="ATP/GTP PHOSPHATASE"/>
    <property type="match status" value="1"/>
</dbReference>
<evidence type="ECO:0000313" key="4">
    <source>
        <dbReference type="Proteomes" id="UP000289664"/>
    </source>
</evidence>
<evidence type="ECO:0000313" key="3">
    <source>
        <dbReference type="EMBL" id="QBF73705.1"/>
    </source>
</evidence>
<evidence type="ECO:0000259" key="2">
    <source>
        <dbReference type="Pfam" id="PF20469"/>
    </source>
</evidence>
<dbReference type="CDD" id="cd01026">
    <property type="entry name" value="TOPRIM_OLD"/>
    <property type="match status" value="1"/>
</dbReference>
<name>B0NGN2_CLOS5</name>
<feature type="domain" description="OLD protein-like TOPRIM" evidence="2">
    <location>
        <begin position="458"/>
        <end position="531"/>
    </location>
</feature>
<dbReference type="InterPro" id="IPR041685">
    <property type="entry name" value="AAA_GajA/Old/RecF-like"/>
</dbReference>
<organism evidence="3 4">
    <name type="scientific">Clostridium scindens (strain ATCC 35704 / DSM 5676 / VPI 13733 / 19)</name>
    <dbReference type="NCBI Taxonomy" id="411468"/>
    <lineage>
        <taxon>Bacteria</taxon>
        <taxon>Bacillati</taxon>
        <taxon>Bacillota</taxon>
        <taxon>Clostridia</taxon>
        <taxon>Lachnospirales</taxon>
        <taxon>Lachnospiraceae</taxon>
    </lineage>
</organism>
<sequence>MALTSYTCAIRKEIGMRLSKIKIKNYRLLIDAELEVDSKTTLIVGRNNTAKTSCFECIGKVLDGTPFSFNDYPLSKRENLYANITSFMAKEIAFEELCERLEPISIEFLVDYSLDDPEDNLGALSPFIIDVDIDTTTALIRAEYKLKADEKGIWKILEPNYYENGNFSPADDVHNAIISNFHKLFEMTIYAINPQKPDEKQSKKQAELADLFPFHIIQAERCLGEDGTQDNSLSSLISDFFDMSEDELDPSVAEKVKELRAIVENANKNVQQQSDSILSALVSSAVGFGYPNGEELQLGVTTQLSIDDQIKNQTQLSYTAGTSKERLPSTYNGLGYKNLIKMEFLLAAFAKKVEKCGDACIPLLFIEEPESHMHPQMQHAFAEYLEAFLAKITSVGIQTFLTSHSAHIANTMVFSKIRYAQKTKAGVIYKNLNTFAQENPSNTDFIRKYLTLTKCDLFFADKAIFIEGASERLLLPDMIDKCAKAGDFDSREYKLPAQYYALVEIGGAYAYKFIPFAEFLGIPCLILTDLDSVSGQKGANGRIYYNSVPVSCGETTSNETLKWWVRKNKGLSEDDNTQIALTDITSMSPADKTRCKCHIEFQTTENGLCGHSLEEAIRNVNRAHYELGDTPTENDLEFSGKSKTDFALNLICECEDYAIPAYIKDGLVWLNDQRVLE</sequence>
<dbReference type="HOGENOM" id="CLU_023912_1_0_9"/>
<dbReference type="Proteomes" id="UP000289664">
    <property type="component" value="Chromosome"/>
</dbReference>
<dbReference type="InterPro" id="IPR051396">
    <property type="entry name" value="Bact_Antivir_Def_Nuclease"/>
</dbReference>
<gene>
    <name evidence="3" type="primary">recF_1</name>
    <name evidence="3" type="ORF">HDCHBGLK_01080</name>
</gene>
<proteinExistence type="predicted"/>
<dbReference type="SUPFAM" id="SSF52540">
    <property type="entry name" value="P-loop containing nucleoside triphosphate hydrolases"/>
    <property type="match status" value="1"/>
</dbReference>
<keyword evidence="4" id="KW-1185">Reference proteome</keyword>